<dbReference type="EMBL" id="QHJG01000010">
    <property type="protein sequence ID" value="PWY56237.1"/>
    <property type="molecule type" value="Genomic_DNA"/>
</dbReference>
<dbReference type="AlphaFoldDB" id="A0A317U616"/>
<comment type="caution">
    <text evidence="1">The sequence shown here is derived from an EMBL/GenBank/DDBJ whole genome shotgun (WGS) entry which is preliminary data.</text>
</comment>
<dbReference type="EMBL" id="RZGX01000012">
    <property type="protein sequence ID" value="RUR22268.1"/>
    <property type="molecule type" value="Genomic_DNA"/>
</dbReference>
<evidence type="ECO:0000313" key="4">
    <source>
        <dbReference type="Proteomes" id="UP000287374"/>
    </source>
</evidence>
<name>A0A317U616_9GAMM</name>
<dbReference type="Proteomes" id="UP000247152">
    <property type="component" value="Unassembled WGS sequence"/>
</dbReference>
<evidence type="ECO:0000313" key="1">
    <source>
        <dbReference type="EMBL" id="PWY56237.1"/>
    </source>
</evidence>
<keyword evidence="4" id="KW-1185">Reference proteome</keyword>
<dbReference type="Gene3D" id="3.40.50.11550">
    <property type="match status" value="1"/>
</dbReference>
<evidence type="ECO:0000313" key="3">
    <source>
        <dbReference type="Proteomes" id="UP000247152"/>
    </source>
</evidence>
<reference evidence="2 4" key="2">
    <citation type="submission" date="2018-12" db="EMBL/GenBank/DDBJ databases">
        <title>Legionella sp,whole genome shotgun sequence.</title>
        <authorList>
            <person name="Wu H."/>
        </authorList>
    </citation>
    <scope>NUCLEOTIDE SEQUENCE [LARGE SCALE GENOMIC DNA]</scope>
    <source>
        <strain evidence="2">Km489</strain>
        <strain evidence="4">km489</strain>
    </source>
</reference>
<organism evidence="1 3">
    <name type="scientific">Legionella qingyii</name>
    <dbReference type="NCBI Taxonomy" id="2184757"/>
    <lineage>
        <taxon>Bacteria</taxon>
        <taxon>Pseudomonadati</taxon>
        <taxon>Pseudomonadota</taxon>
        <taxon>Gammaproteobacteria</taxon>
        <taxon>Legionellales</taxon>
        <taxon>Legionellaceae</taxon>
        <taxon>Legionella</taxon>
    </lineage>
</organism>
<protein>
    <submittedName>
        <fullName evidence="1">Uncharacterized protein</fullName>
    </submittedName>
</protein>
<reference evidence="1 3" key="1">
    <citation type="submission" date="2018-05" db="EMBL/GenBank/DDBJ databases">
        <title>Legionella qingyii sp.nov., whole genome shotgun sequence.</title>
        <authorList>
            <person name="Wu H."/>
            <person name="Zhu Q."/>
            <person name="Hu C."/>
        </authorList>
    </citation>
    <scope>NUCLEOTIDE SEQUENCE [LARGE SCALE GENOMIC DNA]</scope>
    <source>
        <strain evidence="1 3">HEB18</strain>
    </source>
</reference>
<dbReference type="OrthoDB" id="5647152at2"/>
<dbReference type="Proteomes" id="UP000287374">
    <property type="component" value="Unassembled WGS sequence"/>
</dbReference>
<gene>
    <name evidence="1" type="ORF">DGG96_07830</name>
    <name evidence="2" type="ORF">ELY20_10205</name>
</gene>
<proteinExistence type="predicted"/>
<evidence type="ECO:0000313" key="2">
    <source>
        <dbReference type="EMBL" id="RUR22268.1"/>
    </source>
</evidence>
<dbReference type="RefSeq" id="WP_110142180.1">
    <property type="nucleotide sequence ID" value="NZ_QHJG01000010.1"/>
</dbReference>
<accession>A0A317U616</accession>
<dbReference type="SUPFAM" id="SSF159501">
    <property type="entry name" value="EreA/ChaN-like"/>
    <property type="match status" value="1"/>
</dbReference>
<sequence>MSICILKGINSESIDEISYPIIKGCYQELIDALVKKGFSLESIKIYFDDEQRQIHFDYYPDEMEVLITYTDFDEKLQLNLTQKPFASSWDGNRYRLWHNKSADEYVSEIKSLCQLSVDLAHQTNYSHSNWSFSQASHSYFSVPQRKEALKKSFEELKSKKTLPKGIYLGEIHHHKFPKIFLVENLEYFKKLGIKTLFFEFLFYDRHQTLLDTYFNSSSEDLPPELAAYLYFKDVASGCGFSGYTNIVKAAKKVGIRVVALDSYPAILSCIKSFQIKHLDGDDHFRIHSFNGNAAKIIEKENNEEPYLAFLGFDHSYVSGNSRYKNIKSVAELLPNTCSVFLTDGQIAYKNFYAPFFSNDKPLVFNYSRLDEAGADIIESSWNIPDCKL</sequence>